<dbReference type="PROSITE" id="PS00303">
    <property type="entry name" value="S100_CABP"/>
    <property type="match status" value="1"/>
</dbReference>
<evidence type="ECO:0000313" key="8">
    <source>
        <dbReference type="Proteomes" id="UP000694424"/>
    </source>
</evidence>
<reference evidence="7" key="2">
    <citation type="submission" date="2025-09" db="UniProtKB">
        <authorList>
            <consortium name="Ensembl"/>
        </authorList>
    </citation>
    <scope>IDENTIFICATION</scope>
</reference>
<accession>A0A8B9QNA5</accession>
<dbReference type="InterPro" id="IPR013787">
    <property type="entry name" value="S100_Ca-bd_sub"/>
</dbReference>
<evidence type="ECO:0000256" key="1">
    <source>
        <dbReference type="ARBA" id="ARBA00007323"/>
    </source>
</evidence>
<organism evidence="7 8">
    <name type="scientific">Apteryx owenii</name>
    <name type="common">Little spotted kiwi</name>
    <dbReference type="NCBI Taxonomy" id="8824"/>
    <lineage>
        <taxon>Eukaryota</taxon>
        <taxon>Metazoa</taxon>
        <taxon>Chordata</taxon>
        <taxon>Craniata</taxon>
        <taxon>Vertebrata</taxon>
        <taxon>Euteleostomi</taxon>
        <taxon>Archelosauria</taxon>
        <taxon>Archosauria</taxon>
        <taxon>Dinosauria</taxon>
        <taxon>Saurischia</taxon>
        <taxon>Theropoda</taxon>
        <taxon>Coelurosauria</taxon>
        <taxon>Aves</taxon>
        <taxon>Palaeognathae</taxon>
        <taxon>Apterygiformes</taxon>
        <taxon>Apterygidae</taxon>
        <taxon>Apteryx</taxon>
    </lineage>
</organism>
<dbReference type="SMART" id="SM01394">
    <property type="entry name" value="S_100"/>
    <property type="match status" value="1"/>
</dbReference>
<evidence type="ECO:0000259" key="6">
    <source>
        <dbReference type="PROSITE" id="PS50222"/>
    </source>
</evidence>
<dbReference type="InterPro" id="IPR002048">
    <property type="entry name" value="EF_hand_dom"/>
</dbReference>
<dbReference type="PANTHER" id="PTHR11639">
    <property type="entry name" value="S100 CALCIUM-BINDING PROTEIN"/>
    <property type="match status" value="1"/>
</dbReference>
<dbReference type="InterPro" id="IPR034325">
    <property type="entry name" value="S-100_dom"/>
</dbReference>
<evidence type="ECO:0000313" key="7">
    <source>
        <dbReference type="Ensembl" id="ENSAOWP00000028842.1"/>
    </source>
</evidence>
<dbReference type="PROSITE" id="PS50222">
    <property type="entry name" value="EF_HAND_2"/>
    <property type="match status" value="1"/>
</dbReference>
<dbReference type="Proteomes" id="UP000694424">
    <property type="component" value="Unplaced"/>
</dbReference>
<dbReference type="GO" id="GO:0046914">
    <property type="term" value="F:transition metal ion binding"/>
    <property type="evidence" value="ECO:0007669"/>
    <property type="project" value="InterPro"/>
</dbReference>
<dbReference type="GO" id="GO:0005509">
    <property type="term" value="F:calcium ion binding"/>
    <property type="evidence" value="ECO:0007669"/>
    <property type="project" value="InterPro"/>
</dbReference>
<dbReference type="Gene3D" id="1.10.238.10">
    <property type="entry name" value="EF-hand"/>
    <property type="match status" value="2"/>
</dbReference>
<proteinExistence type="inferred from homology"/>
<dbReference type="Ensembl" id="ENSAOWT00000032664.1">
    <property type="protein sequence ID" value="ENSAOWP00000028842.1"/>
    <property type="gene ID" value="ENSAOWG00000019435.1"/>
</dbReference>
<keyword evidence="3" id="KW-0677">Repeat</keyword>
<sequence length="326" mass="35604">MPLGERLHSSPSPSHRFVKMSQACQTPRGPLSELERSIDTIIDVFHQYSRREGDKDTLTNAELKLLIERQLVNYLKVSGGEAGCRAPCAGREPGCAAACQTPSASCRKGGGGKRSPEPLEPQGGGEGWAARWLSAASPTRRAELCSGLLRRARAAGPRRDGAARAGGRLQPPALLAIAQLLLCHLDVKELELQTEMHVLSQPRAEGEVLLSCLQAEMHRESGSWLRAGGGHSSWSGTQPCLTGLHLPSLALPLQHVKNQVSIDQIFKDLDTNKDHQLSFGEVMLLIIRVTIATHDHLHFCEDQQHGQQHGQQGQQHGQQQGHHHHH</sequence>
<feature type="compositionally biased region" description="Low complexity" evidence="5">
    <location>
        <begin position="305"/>
        <end position="320"/>
    </location>
</feature>
<evidence type="ECO:0000256" key="3">
    <source>
        <dbReference type="ARBA" id="ARBA00022737"/>
    </source>
</evidence>
<comment type="similarity">
    <text evidence="1">Belongs to the S-100 family.</text>
</comment>
<reference evidence="7" key="1">
    <citation type="submission" date="2025-08" db="UniProtKB">
        <authorList>
            <consortium name="Ensembl"/>
        </authorList>
    </citation>
    <scope>IDENTIFICATION</scope>
</reference>
<dbReference type="Pfam" id="PF01023">
    <property type="entry name" value="S_100"/>
    <property type="match status" value="1"/>
</dbReference>
<dbReference type="CDD" id="cd00213">
    <property type="entry name" value="S-100"/>
    <property type="match status" value="1"/>
</dbReference>
<dbReference type="GO" id="GO:0048306">
    <property type="term" value="F:calcium-dependent protein binding"/>
    <property type="evidence" value="ECO:0007669"/>
    <property type="project" value="TreeGrafter"/>
</dbReference>
<dbReference type="PANTHER" id="PTHR11639:SF77">
    <property type="entry name" value="PROTEIN S100-A12"/>
    <property type="match status" value="1"/>
</dbReference>
<dbReference type="GO" id="GO:0070062">
    <property type="term" value="C:extracellular exosome"/>
    <property type="evidence" value="ECO:0007669"/>
    <property type="project" value="TreeGrafter"/>
</dbReference>
<keyword evidence="8" id="KW-1185">Reference proteome</keyword>
<dbReference type="GO" id="GO:0005737">
    <property type="term" value="C:cytoplasm"/>
    <property type="evidence" value="ECO:0007669"/>
    <property type="project" value="TreeGrafter"/>
</dbReference>
<feature type="region of interest" description="Disordered" evidence="5">
    <location>
        <begin position="106"/>
        <end position="125"/>
    </location>
</feature>
<evidence type="ECO:0000256" key="4">
    <source>
        <dbReference type="ARBA" id="ARBA00022837"/>
    </source>
</evidence>
<feature type="region of interest" description="Disordered" evidence="5">
    <location>
        <begin position="302"/>
        <end position="326"/>
    </location>
</feature>
<keyword evidence="2" id="KW-0479">Metal-binding</keyword>
<dbReference type="PROSITE" id="PS00018">
    <property type="entry name" value="EF_HAND_1"/>
    <property type="match status" value="1"/>
</dbReference>
<dbReference type="InterPro" id="IPR001751">
    <property type="entry name" value="S100/CaBP7/8-like_CS"/>
</dbReference>
<dbReference type="SUPFAM" id="SSF47473">
    <property type="entry name" value="EF-hand"/>
    <property type="match status" value="1"/>
</dbReference>
<keyword evidence="4" id="KW-0106">Calcium</keyword>
<protein>
    <recommendedName>
        <fullName evidence="6">EF-hand domain-containing protein</fullName>
    </recommendedName>
</protein>
<dbReference type="InterPro" id="IPR011992">
    <property type="entry name" value="EF-hand-dom_pair"/>
</dbReference>
<dbReference type="InterPro" id="IPR018247">
    <property type="entry name" value="EF_Hand_1_Ca_BS"/>
</dbReference>
<evidence type="ECO:0000256" key="5">
    <source>
        <dbReference type="SAM" id="MobiDB-lite"/>
    </source>
</evidence>
<name>A0A8B9QNA5_APTOW</name>
<dbReference type="GO" id="GO:0043542">
    <property type="term" value="P:endothelial cell migration"/>
    <property type="evidence" value="ECO:0007669"/>
    <property type="project" value="TreeGrafter"/>
</dbReference>
<dbReference type="AlphaFoldDB" id="A0A8B9QNA5"/>
<feature type="domain" description="EF-hand" evidence="6">
    <location>
        <begin position="257"/>
        <end position="292"/>
    </location>
</feature>
<evidence type="ECO:0000256" key="2">
    <source>
        <dbReference type="ARBA" id="ARBA00022723"/>
    </source>
</evidence>